<keyword evidence="7" id="KW-0505">Motor protein</keyword>
<evidence type="ECO:0000256" key="10">
    <source>
        <dbReference type="SAM" id="SignalP"/>
    </source>
</evidence>
<dbReference type="GO" id="GO:0005524">
    <property type="term" value="F:ATP binding"/>
    <property type="evidence" value="ECO:0007669"/>
    <property type="project" value="UniProtKB-KW"/>
</dbReference>
<evidence type="ECO:0000256" key="3">
    <source>
        <dbReference type="ARBA" id="ARBA00022701"/>
    </source>
</evidence>
<feature type="signal peptide" evidence="10">
    <location>
        <begin position="1"/>
        <end position="20"/>
    </location>
</feature>
<comment type="caution">
    <text evidence="9">Lacks conserved residue(s) required for the propagation of feature annotation.</text>
</comment>
<keyword evidence="3" id="KW-0493">Microtubule</keyword>
<evidence type="ECO:0000256" key="5">
    <source>
        <dbReference type="ARBA" id="ARBA00022840"/>
    </source>
</evidence>
<dbReference type="PANTHER" id="PTHR47968:SF76">
    <property type="entry name" value="KINESIN-LIKE PROTEIN"/>
    <property type="match status" value="1"/>
</dbReference>
<accession>A0A3S4ZYX4</accession>
<keyword evidence="8" id="KW-0206">Cytoskeleton</keyword>
<protein>
    <recommendedName>
        <fullName evidence="11">Kinesin motor domain-containing protein</fullName>
    </recommendedName>
</protein>
<evidence type="ECO:0000256" key="4">
    <source>
        <dbReference type="ARBA" id="ARBA00022741"/>
    </source>
</evidence>
<evidence type="ECO:0000313" key="12">
    <source>
        <dbReference type="EMBL" id="VEL10551.1"/>
    </source>
</evidence>
<dbReference type="AlphaFoldDB" id="A0A3S4ZYX4"/>
<dbReference type="PROSITE" id="PS50067">
    <property type="entry name" value="KINESIN_MOTOR_2"/>
    <property type="match status" value="1"/>
</dbReference>
<dbReference type="SUPFAM" id="SSF52540">
    <property type="entry name" value="P-loop containing nucleoside triphosphate hydrolases"/>
    <property type="match status" value="1"/>
</dbReference>
<dbReference type="InterPro" id="IPR027640">
    <property type="entry name" value="Kinesin-like_fam"/>
</dbReference>
<name>A0A3S4ZYX4_9PLAT</name>
<keyword evidence="5" id="KW-0067">ATP-binding</keyword>
<dbReference type="GO" id="GO:0005874">
    <property type="term" value="C:microtubule"/>
    <property type="evidence" value="ECO:0007669"/>
    <property type="project" value="UniProtKB-KW"/>
</dbReference>
<evidence type="ECO:0000256" key="2">
    <source>
        <dbReference type="ARBA" id="ARBA00022490"/>
    </source>
</evidence>
<dbReference type="Gene3D" id="3.40.850.10">
    <property type="entry name" value="Kinesin motor domain"/>
    <property type="match status" value="1"/>
</dbReference>
<evidence type="ECO:0000256" key="6">
    <source>
        <dbReference type="ARBA" id="ARBA00023054"/>
    </source>
</evidence>
<dbReference type="InterPro" id="IPR036961">
    <property type="entry name" value="Kinesin_motor_dom_sf"/>
</dbReference>
<evidence type="ECO:0000256" key="9">
    <source>
        <dbReference type="PROSITE-ProRule" id="PRU00283"/>
    </source>
</evidence>
<keyword evidence="13" id="KW-1185">Reference proteome</keyword>
<feature type="chain" id="PRO_5018769408" description="Kinesin motor domain-containing protein" evidence="10">
    <location>
        <begin position="21"/>
        <end position="92"/>
    </location>
</feature>
<feature type="domain" description="Kinesin motor" evidence="11">
    <location>
        <begin position="1"/>
        <end position="92"/>
    </location>
</feature>
<evidence type="ECO:0000259" key="11">
    <source>
        <dbReference type="PROSITE" id="PS50067"/>
    </source>
</evidence>
<evidence type="ECO:0000256" key="8">
    <source>
        <dbReference type="ARBA" id="ARBA00023212"/>
    </source>
</evidence>
<dbReference type="EMBL" id="CAAALY010009327">
    <property type="protein sequence ID" value="VEL10551.1"/>
    <property type="molecule type" value="Genomic_DNA"/>
</dbReference>
<proteinExistence type="inferred from homology"/>
<dbReference type="InterPro" id="IPR027417">
    <property type="entry name" value="P-loop_NTPase"/>
</dbReference>
<dbReference type="OrthoDB" id="3176171at2759"/>
<reference evidence="12" key="1">
    <citation type="submission" date="2018-11" db="EMBL/GenBank/DDBJ databases">
        <authorList>
            <consortium name="Pathogen Informatics"/>
        </authorList>
    </citation>
    <scope>NUCLEOTIDE SEQUENCE</scope>
</reference>
<dbReference type="GO" id="GO:0007018">
    <property type="term" value="P:microtubule-based movement"/>
    <property type="evidence" value="ECO:0007669"/>
    <property type="project" value="InterPro"/>
</dbReference>
<evidence type="ECO:0000256" key="7">
    <source>
        <dbReference type="ARBA" id="ARBA00023175"/>
    </source>
</evidence>
<evidence type="ECO:0000313" key="13">
    <source>
        <dbReference type="Proteomes" id="UP000784294"/>
    </source>
</evidence>
<dbReference type="GO" id="GO:0003777">
    <property type="term" value="F:microtubule motor activity"/>
    <property type="evidence" value="ECO:0007669"/>
    <property type="project" value="InterPro"/>
</dbReference>
<keyword evidence="4" id="KW-0547">Nucleotide-binding</keyword>
<gene>
    <name evidence="12" type="ORF">PXEA_LOCUS3991</name>
</gene>
<dbReference type="InterPro" id="IPR001752">
    <property type="entry name" value="Kinesin_motor_dom"/>
</dbReference>
<keyword evidence="2" id="KW-0963">Cytoplasm</keyword>
<sequence>MVISIVLFLVFNFTFLTNSAFDHIFETIAVSDRTKYLVQASYLEIYNEEIRDLLAKDTKAKLELKEHPEFGVYVAGLTKHKMNNVRECKVNS</sequence>
<dbReference type="Pfam" id="PF00225">
    <property type="entry name" value="Kinesin"/>
    <property type="match status" value="1"/>
</dbReference>
<keyword evidence="6" id="KW-0175">Coiled coil</keyword>
<comment type="caution">
    <text evidence="12">The sequence shown here is derived from an EMBL/GenBank/DDBJ whole genome shotgun (WGS) entry which is preliminary data.</text>
</comment>
<comment type="similarity">
    <text evidence="9">Belongs to the TRAFAC class myosin-kinesin ATPase superfamily. Kinesin family.</text>
</comment>
<dbReference type="PANTHER" id="PTHR47968">
    <property type="entry name" value="CENTROMERE PROTEIN E"/>
    <property type="match status" value="1"/>
</dbReference>
<evidence type="ECO:0000256" key="1">
    <source>
        <dbReference type="ARBA" id="ARBA00004245"/>
    </source>
</evidence>
<keyword evidence="10" id="KW-0732">Signal</keyword>
<organism evidence="12 13">
    <name type="scientific">Protopolystoma xenopodis</name>
    <dbReference type="NCBI Taxonomy" id="117903"/>
    <lineage>
        <taxon>Eukaryota</taxon>
        <taxon>Metazoa</taxon>
        <taxon>Spiralia</taxon>
        <taxon>Lophotrochozoa</taxon>
        <taxon>Platyhelminthes</taxon>
        <taxon>Monogenea</taxon>
        <taxon>Polyopisthocotylea</taxon>
        <taxon>Polystomatidea</taxon>
        <taxon>Polystomatidae</taxon>
        <taxon>Protopolystoma</taxon>
    </lineage>
</organism>
<dbReference type="Proteomes" id="UP000784294">
    <property type="component" value="Unassembled WGS sequence"/>
</dbReference>
<dbReference type="GO" id="GO:0008017">
    <property type="term" value="F:microtubule binding"/>
    <property type="evidence" value="ECO:0007669"/>
    <property type="project" value="InterPro"/>
</dbReference>
<comment type="subcellular location">
    <subcellularLocation>
        <location evidence="1">Cytoplasm</location>
        <location evidence="1">Cytoskeleton</location>
    </subcellularLocation>
</comment>
<dbReference type="GO" id="GO:0000278">
    <property type="term" value="P:mitotic cell cycle"/>
    <property type="evidence" value="ECO:0007669"/>
    <property type="project" value="TreeGrafter"/>
</dbReference>